<dbReference type="EMBL" id="AGBW02012512">
    <property type="protein sequence ID" value="OWR44956.1"/>
    <property type="molecule type" value="Genomic_DNA"/>
</dbReference>
<dbReference type="AlphaFoldDB" id="A0A212ETY6"/>
<proteinExistence type="predicted"/>
<feature type="region of interest" description="Disordered" evidence="1">
    <location>
        <begin position="1"/>
        <end position="31"/>
    </location>
</feature>
<organism evidence="2 3">
    <name type="scientific">Danaus plexippus plexippus</name>
    <dbReference type="NCBI Taxonomy" id="278856"/>
    <lineage>
        <taxon>Eukaryota</taxon>
        <taxon>Metazoa</taxon>
        <taxon>Ecdysozoa</taxon>
        <taxon>Arthropoda</taxon>
        <taxon>Hexapoda</taxon>
        <taxon>Insecta</taxon>
        <taxon>Pterygota</taxon>
        <taxon>Neoptera</taxon>
        <taxon>Endopterygota</taxon>
        <taxon>Lepidoptera</taxon>
        <taxon>Glossata</taxon>
        <taxon>Ditrysia</taxon>
        <taxon>Papilionoidea</taxon>
        <taxon>Nymphalidae</taxon>
        <taxon>Danainae</taxon>
        <taxon>Danaini</taxon>
        <taxon>Danaina</taxon>
        <taxon>Danaus</taxon>
        <taxon>Danaus</taxon>
    </lineage>
</organism>
<keyword evidence="3" id="KW-1185">Reference proteome</keyword>
<evidence type="ECO:0000256" key="1">
    <source>
        <dbReference type="SAM" id="MobiDB-lite"/>
    </source>
</evidence>
<dbReference type="KEGG" id="dpl:KGM_212304"/>
<dbReference type="Proteomes" id="UP000007151">
    <property type="component" value="Unassembled WGS sequence"/>
</dbReference>
<evidence type="ECO:0000313" key="3">
    <source>
        <dbReference type="Proteomes" id="UP000007151"/>
    </source>
</evidence>
<feature type="compositionally biased region" description="Basic residues" evidence="1">
    <location>
        <begin position="16"/>
        <end position="26"/>
    </location>
</feature>
<comment type="caution">
    <text evidence="2">The sequence shown here is derived from an EMBL/GenBank/DDBJ whole genome shotgun (WGS) entry which is preliminary data.</text>
</comment>
<accession>A0A212ETY6</accession>
<gene>
    <name evidence="2" type="ORF">KGM_212304</name>
</gene>
<sequence length="68" mass="7797">MRKVNYFLGRGESRQSRHTLSSRRGARASSRIPGYDSDVLCVCCVIFGIRSVHGRCLLEEWKNFTMCV</sequence>
<reference evidence="2 3" key="1">
    <citation type="journal article" date="2011" name="Cell">
        <title>The monarch butterfly genome yields insights into long-distance migration.</title>
        <authorList>
            <person name="Zhan S."/>
            <person name="Merlin C."/>
            <person name="Boore J.L."/>
            <person name="Reppert S.M."/>
        </authorList>
    </citation>
    <scope>NUCLEOTIDE SEQUENCE [LARGE SCALE GENOMIC DNA]</scope>
    <source>
        <strain evidence="2">F-2</strain>
    </source>
</reference>
<evidence type="ECO:0000313" key="2">
    <source>
        <dbReference type="EMBL" id="OWR44956.1"/>
    </source>
</evidence>
<protein>
    <submittedName>
        <fullName evidence="2">Uncharacterized protein</fullName>
    </submittedName>
</protein>
<name>A0A212ETY6_DANPL</name>
<dbReference type="InParanoid" id="A0A212ETY6"/>